<sequence length="324" mass="36019">MSKFLQHCVRGRNHATGEIGTPLDFISFHAKGSPVFLEKEQYVRMDAGCHLRVIDGAFADIASIPELAGKPIIIGESDPEGAAADRGPHLEYRNGTMYSSYTAATFARKHELAAKHGVDLEGALTWAFEFENQPFFAGFRVLASNDVDLPILNVHRMFAKMKGERIEASSSHQVALETLLSESVREEPDVGVVATVDETNNIYVMLWHYHDDDIGGPSAEVTLVLEGYHASKISDHKIKHWRVDAEHSNAFEAWKKMGSPQTPSHAQLTQLKLAGELEFLQVPTTLRDQEAGLMLDITLPRQAVSLLVIENMEEVFSQNKAQRD</sequence>
<dbReference type="SUPFAM" id="SSF51011">
    <property type="entry name" value="Glycosyl hydrolase domain"/>
    <property type="match status" value="1"/>
</dbReference>
<dbReference type="InterPro" id="IPR017853">
    <property type="entry name" value="GH"/>
</dbReference>
<gene>
    <name evidence="5" type="ORF">TCE0_018r05014</name>
</gene>
<protein>
    <submittedName>
        <fullName evidence="5">Glycosyl hydrolase family 2 protein</fullName>
    </submittedName>
</protein>
<evidence type="ECO:0000256" key="3">
    <source>
        <dbReference type="ARBA" id="ARBA00023295"/>
    </source>
</evidence>
<dbReference type="InterPro" id="IPR051923">
    <property type="entry name" value="Glycosyl_Hydrolase_39"/>
</dbReference>
<dbReference type="PANTHER" id="PTHR12631:SF8">
    <property type="entry name" value="ALPHA-L-IDURONIDASE"/>
    <property type="match status" value="1"/>
</dbReference>
<comment type="similarity">
    <text evidence="1">Belongs to the glycosyl hydrolase 39 family.</text>
</comment>
<dbReference type="PRINTS" id="PR00745">
    <property type="entry name" value="GLHYDRLASE39"/>
</dbReference>
<evidence type="ECO:0000313" key="6">
    <source>
        <dbReference type="Proteomes" id="UP000053095"/>
    </source>
</evidence>
<dbReference type="Pfam" id="PF01229">
    <property type="entry name" value="Glyco_hydro_39"/>
    <property type="match status" value="1"/>
</dbReference>
<dbReference type="InterPro" id="IPR000514">
    <property type="entry name" value="Glyco_hydro_39"/>
</dbReference>
<feature type="domain" description="Glycosyl hydrolases family 39 N-terminal catalytic" evidence="4">
    <location>
        <begin position="3"/>
        <end position="274"/>
    </location>
</feature>
<dbReference type="InterPro" id="IPR049166">
    <property type="entry name" value="GH39_cat"/>
</dbReference>
<evidence type="ECO:0000313" key="5">
    <source>
        <dbReference type="EMBL" id="GAM36150.1"/>
    </source>
</evidence>
<dbReference type="PANTHER" id="PTHR12631">
    <property type="entry name" value="ALPHA-L-IDURONIDASE"/>
    <property type="match status" value="1"/>
</dbReference>
<reference evidence="6" key="1">
    <citation type="journal article" date="2015" name="Genome Announc.">
        <title>Draft genome sequence of Talaromyces cellulolyticus strain Y-94, a source of lignocellulosic biomass-degrading enzymes.</title>
        <authorList>
            <person name="Fujii T."/>
            <person name="Koike H."/>
            <person name="Sawayama S."/>
            <person name="Yano S."/>
            <person name="Inoue H."/>
        </authorList>
    </citation>
    <scope>NUCLEOTIDE SEQUENCE [LARGE SCALE GENOMIC DNA]</scope>
    <source>
        <strain evidence="6">Y-94</strain>
    </source>
</reference>
<dbReference type="SUPFAM" id="SSF51445">
    <property type="entry name" value="(Trans)glycosidases"/>
    <property type="match status" value="1"/>
</dbReference>
<organism evidence="5 6">
    <name type="scientific">Talaromyces pinophilus</name>
    <name type="common">Penicillium pinophilum</name>
    <dbReference type="NCBI Taxonomy" id="128442"/>
    <lineage>
        <taxon>Eukaryota</taxon>
        <taxon>Fungi</taxon>
        <taxon>Dikarya</taxon>
        <taxon>Ascomycota</taxon>
        <taxon>Pezizomycotina</taxon>
        <taxon>Eurotiomycetes</taxon>
        <taxon>Eurotiomycetidae</taxon>
        <taxon>Eurotiales</taxon>
        <taxon>Trichocomaceae</taxon>
        <taxon>Talaromyces</taxon>
        <taxon>Talaromyces sect. Talaromyces</taxon>
    </lineage>
</organism>
<dbReference type="GO" id="GO:0004553">
    <property type="term" value="F:hydrolase activity, hydrolyzing O-glycosyl compounds"/>
    <property type="evidence" value="ECO:0007669"/>
    <property type="project" value="InterPro"/>
</dbReference>
<dbReference type="GO" id="GO:0005975">
    <property type="term" value="P:carbohydrate metabolic process"/>
    <property type="evidence" value="ECO:0007669"/>
    <property type="project" value="InterPro"/>
</dbReference>
<dbReference type="Gene3D" id="3.20.20.80">
    <property type="entry name" value="Glycosidases"/>
    <property type="match status" value="1"/>
</dbReference>
<dbReference type="AlphaFoldDB" id="A0A510NV81"/>
<keyword evidence="2 5" id="KW-0378">Hydrolase</keyword>
<accession>A0A510NV81</accession>
<name>A0A510NV81_TALPI</name>
<keyword evidence="3" id="KW-0326">Glycosidase</keyword>
<evidence type="ECO:0000256" key="2">
    <source>
        <dbReference type="ARBA" id="ARBA00022801"/>
    </source>
</evidence>
<dbReference type="EMBL" id="DF933814">
    <property type="protein sequence ID" value="GAM36150.1"/>
    <property type="molecule type" value="Genomic_DNA"/>
</dbReference>
<dbReference type="Gene3D" id="2.60.40.1500">
    <property type="entry name" value="Glycosyl hydrolase domain, family 39"/>
    <property type="match status" value="1"/>
</dbReference>
<evidence type="ECO:0000259" key="4">
    <source>
        <dbReference type="Pfam" id="PF01229"/>
    </source>
</evidence>
<keyword evidence="6" id="KW-1185">Reference proteome</keyword>
<dbReference type="Proteomes" id="UP000053095">
    <property type="component" value="Unassembled WGS sequence"/>
</dbReference>
<proteinExistence type="inferred from homology"/>
<evidence type="ECO:0000256" key="1">
    <source>
        <dbReference type="ARBA" id="ARBA00008875"/>
    </source>
</evidence>